<accession>A0A2U8E689</accession>
<name>A0A2U8E689_9BACT</name>
<dbReference type="InterPro" id="IPR006148">
    <property type="entry name" value="Glc/Gal-6P_isomerase"/>
</dbReference>
<evidence type="ECO:0000256" key="1">
    <source>
        <dbReference type="NCBIfam" id="TIGR00502"/>
    </source>
</evidence>
<dbReference type="Pfam" id="PF01182">
    <property type="entry name" value="Glucosamine_iso"/>
    <property type="match status" value="1"/>
</dbReference>
<feature type="domain" description="Glucosamine/galactosamine-6-phosphate isomerase" evidence="2">
    <location>
        <begin position="21"/>
        <end position="248"/>
    </location>
</feature>
<dbReference type="CDD" id="cd01399">
    <property type="entry name" value="GlcN6P_deaminase"/>
    <property type="match status" value="1"/>
</dbReference>
<dbReference type="RefSeq" id="WP_108825887.1">
    <property type="nucleotide sequence ID" value="NZ_CP023004.1"/>
</dbReference>
<dbReference type="SUPFAM" id="SSF102588">
    <property type="entry name" value="LmbE-like"/>
    <property type="match status" value="1"/>
</dbReference>
<dbReference type="GO" id="GO:0004342">
    <property type="term" value="F:glucosamine-6-phosphate deaminase activity"/>
    <property type="evidence" value="ECO:0007669"/>
    <property type="project" value="UniProtKB-UniRule"/>
</dbReference>
<reference evidence="3 4" key="1">
    <citation type="journal article" date="2018" name="Syst. Appl. Microbiol.">
        <title>Ereboglobus luteus gen. nov. sp. nov. from cockroach guts, and new insights into the oxygen relationship of the genera Opitutus and Didymococcus (Verrucomicrobia: Opitutaceae).</title>
        <authorList>
            <person name="Tegtmeier D."/>
            <person name="Belitz A."/>
            <person name="Radek R."/>
            <person name="Heimerl T."/>
            <person name="Brune A."/>
        </authorList>
    </citation>
    <scope>NUCLEOTIDE SEQUENCE [LARGE SCALE GENOMIC DNA]</scope>
    <source>
        <strain evidence="3 4">Ho45</strain>
    </source>
</reference>
<dbReference type="InterPro" id="IPR024078">
    <property type="entry name" value="LmbE-like_dom_sf"/>
</dbReference>
<dbReference type="Pfam" id="PF02585">
    <property type="entry name" value="PIG-L"/>
    <property type="match status" value="1"/>
</dbReference>
<dbReference type="InterPro" id="IPR003737">
    <property type="entry name" value="GlcNAc_PI_deacetylase-related"/>
</dbReference>
<proteinExistence type="predicted"/>
<dbReference type="PANTHER" id="PTHR42892:SF1">
    <property type="entry name" value="GLUCOSAMINE-6-PHOSPHATE ISOMERASE"/>
    <property type="match status" value="1"/>
</dbReference>
<evidence type="ECO:0000313" key="3">
    <source>
        <dbReference type="EMBL" id="AWI10074.1"/>
    </source>
</evidence>
<dbReference type="InterPro" id="IPR037171">
    <property type="entry name" value="NagB/RpiA_transferase-like"/>
</dbReference>
<dbReference type="InterPro" id="IPR052960">
    <property type="entry name" value="GlcN6P_deaminase-like"/>
</dbReference>
<dbReference type="KEGG" id="elut:CKA38_13135"/>
<evidence type="ECO:0000259" key="2">
    <source>
        <dbReference type="Pfam" id="PF01182"/>
    </source>
</evidence>
<dbReference type="AlphaFoldDB" id="A0A2U8E689"/>
<dbReference type="InterPro" id="IPR004547">
    <property type="entry name" value="Glucosamine6P_isomerase"/>
</dbReference>
<keyword evidence="4" id="KW-1185">Reference proteome</keyword>
<dbReference type="Proteomes" id="UP000244896">
    <property type="component" value="Chromosome"/>
</dbReference>
<dbReference type="NCBIfam" id="TIGR00502">
    <property type="entry name" value="nagB"/>
    <property type="match status" value="1"/>
</dbReference>
<dbReference type="NCBIfam" id="NF002557">
    <property type="entry name" value="PRK02122.1"/>
    <property type="match status" value="1"/>
</dbReference>
<dbReference type="GO" id="GO:0006046">
    <property type="term" value="P:N-acetylglucosamine catabolic process"/>
    <property type="evidence" value="ECO:0007669"/>
    <property type="project" value="UniProtKB-UniRule"/>
</dbReference>
<gene>
    <name evidence="3" type="primary">nagB</name>
    <name evidence="3" type="ORF">CKA38_13135</name>
</gene>
<dbReference type="GO" id="GO:0005975">
    <property type="term" value="P:carbohydrate metabolic process"/>
    <property type="evidence" value="ECO:0007669"/>
    <property type="project" value="InterPro"/>
</dbReference>
<dbReference type="PANTHER" id="PTHR42892">
    <property type="entry name" value="GLUCOSAMINE-6-PHOSPHATE DEAMINASE-LIKE PROTEIN BT_0258-RELATED"/>
    <property type="match status" value="1"/>
</dbReference>
<sequence>MNQVTTESQQRERIRIQIYDTADEASCTLAREIAELIRARAKAGRSVVLGLATGGTPVRLYRELIRMHREEGLSFANVVTFNLDEYHGLPREHSQSYWRFMHEQLFDHIDIPASAINVPDGMVPRAEVFAWCRAYEQKIKDAGGIDLQVLGIGRTGHIGFNEPGSGADSRTRLVTLDSMTRRDAARDFIGEANVPRHAITMGVGSILDARRIVLLSWGGAKARVVADAAEKPPSEALPASFLQQHGDVTFHVDRASASELTRIKLPWLVGPVEWTPAISRRAVVWLSRQVKKPVLKLLDDDYTEHGMTDLLTEQGPAYILNIRIFNELQHTITGWPGGKPDADDTHRPERAAPHPKRVLVLSPEPSDDVIGMGGTIRRLVEQGHQVTVACQTSGNLGVPDEEAASYADFMIELEDSDAKGASNTFVRKIRQQLDEKSAFDIDPPELRRFKGALRREEERAAVRACGVTKENSVFLDLPFYEQGRYRQFRIGDADVDAVVALLRKIEPHQIFATGASEDPSSLPAICFSVLRQALEKTRGDAWRRDCRVWIYRGASGIWDIAEIDMAVPMSPMELSAKIQSICHHKSQRSQTPARSQQAGEAWQQAEQHNQSVARAYDEFGLANYEAIEPFRQWME</sequence>
<dbReference type="Gene3D" id="3.40.50.10320">
    <property type="entry name" value="LmbE-like"/>
    <property type="match status" value="1"/>
</dbReference>
<protein>
    <recommendedName>
        <fullName evidence="1">Glucosamine-6-phosphate deaminase</fullName>
        <ecNumber evidence="1">3.5.99.6</ecNumber>
    </recommendedName>
</protein>
<dbReference type="SUPFAM" id="SSF100950">
    <property type="entry name" value="NagB/RpiA/CoA transferase-like"/>
    <property type="match status" value="1"/>
</dbReference>
<dbReference type="OrthoDB" id="9791139at2"/>
<dbReference type="EC" id="3.5.99.6" evidence="1"/>
<dbReference type="EMBL" id="CP023004">
    <property type="protein sequence ID" value="AWI10074.1"/>
    <property type="molecule type" value="Genomic_DNA"/>
</dbReference>
<dbReference type="Gene3D" id="3.40.50.1360">
    <property type="match status" value="1"/>
</dbReference>
<organism evidence="3 4">
    <name type="scientific">Ereboglobus luteus</name>
    <dbReference type="NCBI Taxonomy" id="1796921"/>
    <lineage>
        <taxon>Bacteria</taxon>
        <taxon>Pseudomonadati</taxon>
        <taxon>Verrucomicrobiota</taxon>
        <taxon>Opitutia</taxon>
        <taxon>Opitutales</taxon>
        <taxon>Opitutaceae</taxon>
        <taxon>Ereboglobus</taxon>
    </lineage>
</organism>
<evidence type="ECO:0000313" key="4">
    <source>
        <dbReference type="Proteomes" id="UP000244896"/>
    </source>
</evidence>